<dbReference type="EMBL" id="JAAAPK010000009">
    <property type="protein sequence ID" value="NBC43878.1"/>
    <property type="molecule type" value="Genomic_DNA"/>
</dbReference>
<evidence type="ECO:0000313" key="2">
    <source>
        <dbReference type="Proteomes" id="UP000537825"/>
    </source>
</evidence>
<comment type="caution">
    <text evidence="1">The sequence shown here is derived from an EMBL/GenBank/DDBJ whole genome shotgun (WGS) entry which is preliminary data.</text>
</comment>
<sequence length="114" mass="12729">MAQQPAEHIVKTLAPALKTWRFRDRPVSEVIDRLRSAGAGLYVVGLDYHVGLLWNDSAKVWMCHSSYLGEAKVVCEDALTSPAMVSRYHVVGKLLEDGMMDAWMKGRALPTFIP</sequence>
<name>A0A7X4YEA7_9BACT</name>
<evidence type="ECO:0000313" key="1">
    <source>
        <dbReference type="EMBL" id="NBC43878.1"/>
    </source>
</evidence>
<keyword evidence="2" id="KW-1185">Reference proteome</keyword>
<dbReference type="AlphaFoldDB" id="A0A7X4YEA7"/>
<dbReference type="Proteomes" id="UP000537825">
    <property type="component" value="Unassembled WGS sequence"/>
</dbReference>
<protein>
    <submittedName>
        <fullName evidence="1">Uncharacterized protein</fullName>
    </submittedName>
</protein>
<accession>A0A7X4YEA7</accession>
<gene>
    <name evidence="1" type="ORF">GTZ93_29135</name>
</gene>
<organism evidence="1 2">
    <name type="scientific">Corallococcus exiguus</name>
    <dbReference type="NCBI Taxonomy" id="83462"/>
    <lineage>
        <taxon>Bacteria</taxon>
        <taxon>Pseudomonadati</taxon>
        <taxon>Myxococcota</taxon>
        <taxon>Myxococcia</taxon>
        <taxon>Myxococcales</taxon>
        <taxon>Cystobacterineae</taxon>
        <taxon>Myxococcaceae</taxon>
        <taxon>Corallococcus</taxon>
    </lineage>
</organism>
<reference evidence="1 2" key="1">
    <citation type="submission" date="2020-01" db="EMBL/GenBank/DDBJ databases">
        <title>The draft genome sequence of Corallococcus exiguus DSM 14696.</title>
        <authorList>
            <person name="Zhang X."/>
            <person name="Zhu H."/>
        </authorList>
    </citation>
    <scope>NUCLEOTIDE SEQUENCE [LARGE SCALE GENOMIC DNA]</scope>
    <source>
        <strain evidence="1 2">DSM 14696</strain>
    </source>
</reference>
<proteinExistence type="predicted"/>